<evidence type="ECO:0000313" key="1">
    <source>
        <dbReference type="EMBL" id="KCW79467.1"/>
    </source>
</evidence>
<dbReference type="Gramene" id="KCW79467">
    <property type="protein sequence ID" value="KCW79467"/>
    <property type="gene ID" value="EUGRSUZ_C00852"/>
</dbReference>
<protein>
    <submittedName>
        <fullName evidence="1">Uncharacterized protein</fullName>
    </submittedName>
</protein>
<name>A0A059CM81_EUCGR</name>
<reference evidence="1" key="1">
    <citation type="submission" date="2013-07" db="EMBL/GenBank/DDBJ databases">
        <title>The genome of Eucalyptus grandis.</title>
        <authorList>
            <person name="Schmutz J."/>
            <person name="Hayes R."/>
            <person name="Myburg A."/>
            <person name="Tuskan G."/>
            <person name="Grattapaglia D."/>
            <person name="Rokhsar D.S."/>
        </authorList>
    </citation>
    <scope>NUCLEOTIDE SEQUENCE</scope>
    <source>
        <tissue evidence="1">Leaf extractions</tissue>
    </source>
</reference>
<dbReference type="EMBL" id="KK198755">
    <property type="protein sequence ID" value="KCW79467.1"/>
    <property type="molecule type" value="Genomic_DNA"/>
</dbReference>
<gene>
    <name evidence="1" type="ORF">EUGRSUZ_C00852</name>
</gene>
<organism evidence="1">
    <name type="scientific">Eucalyptus grandis</name>
    <name type="common">Flooded gum</name>
    <dbReference type="NCBI Taxonomy" id="71139"/>
    <lineage>
        <taxon>Eukaryota</taxon>
        <taxon>Viridiplantae</taxon>
        <taxon>Streptophyta</taxon>
        <taxon>Embryophyta</taxon>
        <taxon>Tracheophyta</taxon>
        <taxon>Spermatophyta</taxon>
        <taxon>Magnoliopsida</taxon>
        <taxon>eudicotyledons</taxon>
        <taxon>Gunneridae</taxon>
        <taxon>Pentapetalae</taxon>
        <taxon>rosids</taxon>
        <taxon>malvids</taxon>
        <taxon>Myrtales</taxon>
        <taxon>Myrtaceae</taxon>
        <taxon>Myrtoideae</taxon>
        <taxon>Eucalypteae</taxon>
        <taxon>Eucalyptus</taxon>
    </lineage>
</organism>
<proteinExistence type="predicted"/>
<accession>A0A059CM81</accession>
<dbReference type="AlphaFoldDB" id="A0A059CM81"/>
<dbReference type="InParanoid" id="A0A059CM81"/>
<sequence>MLQHVAPYKFFVKIGGLTHRTSIVHILHLLDRKPSVIRPKPSSNQQFQLFQGYCISLHDIFSKNRWR</sequence>